<dbReference type="EMBL" id="CAEKDK010000007">
    <property type="protein sequence ID" value="CAB4288427.1"/>
    <property type="molecule type" value="Genomic_DNA"/>
</dbReference>
<reference evidence="3 4" key="2">
    <citation type="submission" date="2020-05" db="EMBL/GenBank/DDBJ databases">
        <authorList>
            <person name="Campoy J."/>
            <person name="Schneeberger K."/>
            <person name="Spophaly S."/>
        </authorList>
    </citation>
    <scope>NUCLEOTIDE SEQUENCE [LARGE SCALE GENOMIC DNA]</scope>
    <source>
        <strain evidence="3">PruArmRojPasFocal</strain>
    </source>
</reference>
<evidence type="ECO:0000256" key="1">
    <source>
        <dbReference type="SAM" id="MobiDB-lite"/>
    </source>
</evidence>
<dbReference type="Proteomes" id="UP000507222">
    <property type="component" value="Unassembled WGS sequence"/>
</dbReference>
<keyword evidence="5" id="KW-1185">Reference proteome</keyword>
<feature type="region of interest" description="Disordered" evidence="1">
    <location>
        <begin position="1"/>
        <end position="75"/>
    </location>
</feature>
<evidence type="ECO:0000313" key="3">
    <source>
        <dbReference type="EMBL" id="CAB4318785.1"/>
    </source>
</evidence>
<reference evidence="5" key="1">
    <citation type="journal article" date="2020" name="Genome Biol.">
        <title>Gamete binning: chromosome-level and haplotype-resolved genome assembly enabled by high-throughput single-cell sequencing of gamete genomes.</title>
        <authorList>
            <person name="Campoy J.A."/>
            <person name="Sun H."/>
            <person name="Goel M."/>
            <person name="Jiao W.-B."/>
            <person name="Folz-Donahue K."/>
            <person name="Wang N."/>
            <person name="Rubio M."/>
            <person name="Liu C."/>
            <person name="Kukat C."/>
            <person name="Ruiz D."/>
            <person name="Huettel B."/>
            <person name="Schneeberger K."/>
        </authorList>
    </citation>
    <scope>NUCLEOTIDE SEQUENCE [LARGE SCALE GENOMIC DNA]</scope>
    <source>
        <strain evidence="5">cv. Rojo Pasion</strain>
    </source>
</reference>
<dbReference type="Proteomes" id="UP000507245">
    <property type="component" value="Unassembled WGS sequence"/>
</dbReference>
<sequence>MKSQLRDTKPNSQNNQSRTEQSEAEVGLFPQEPPKDGSGGKRRRIGDWHGQGDWGVAEYSEESSGGREVNEEGDCVLPDREELEPALEGSEKLVVNSAGLGLGLGRGGGFEGLVPEESAAAH</sequence>
<name>A0A6J5Y494_PRUAR</name>
<organism evidence="3 5">
    <name type="scientific">Prunus armeniaca</name>
    <name type="common">Apricot</name>
    <name type="synonym">Armeniaca vulgaris</name>
    <dbReference type="NCBI Taxonomy" id="36596"/>
    <lineage>
        <taxon>Eukaryota</taxon>
        <taxon>Viridiplantae</taxon>
        <taxon>Streptophyta</taxon>
        <taxon>Embryophyta</taxon>
        <taxon>Tracheophyta</taxon>
        <taxon>Spermatophyta</taxon>
        <taxon>Magnoliopsida</taxon>
        <taxon>eudicotyledons</taxon>
        <taxon>Gunneridae</taxon>
        <taxon>Pentapetalae</taxon>
        <taxon>rosids</taxon>
        <taxon>fabids</taxon>
        <taxon>Rosales</taxon>
        <taxon>Rosaceae</taxon>
        <taxon>Amygdaloideae</taxon>
        <taxon>Amygdaleae</taxon>
        <taxon>Prunus</taxon>
    </lineage>
</organism>
<evidence type="ECO:0000313" key="4">
    <source>
        <dbReference type="Proteomes" id="UP000507222"/>
    </source>
</evidence>
<proteinExistence type="predicted"/>
<dbReference type="EMBL" id="CAEKKB010000007">
    <property type="protein sequence ID" value="CAB4318785.1"/>
    <property type="molecule type" value="Genomic_DNA"/>
</dbReference>
<feature type="compositionally biased region" description="Polar residues" evidence="1">
    <location>
        <begin position="10"/>
        <end position="19"/>
    </location>
</feature>
<evidence type="ECO:0000313" key="2">
    <source>
        <dbReference type="EMBL" id="CAB4288427.1"/>
    </source>
</evidence>
<evidence type="ECO:0000313" key="5">
    <source>
        <dbReference type="Proteomes" id="UP000507245"/>
    </source>
</evidence>
<accession>A0A6J5Y494</accession>
<protein>
    <submittedName>
        <fullName evidence="3">Uncharacterized protein</fullName>
    </submittedName>
</protein>
<gene>
    <name evidence="2" type="ORF">CURHAP_LOCUS46604</name>
    <name evidence="3" type="ORF">ORAREDHAP_LOCUS45908</name>
</gene>
<dbReference type="AlphaFoldDB" id="A0A6J5Y494"/>